<evidence type="ECO:0000259" key="1">
    <source>
        <dbReference type="PROSITE" id="PS50887"/>
    </source>
</evidence>
<protein>
    <submittedName>
        <fullName evidence="2">GGDEF domain-containing protein</fullName>
    </submittedName>
</protein>
<reference evidence="2" key="2">
    <citation type="submission" date="2023-08" db="EMBL/GenBank/DDBJ databases">
        <title>Vibrio cholerae Outbreaks in Tanzania Exemplify Founder Flush: Simultaneous Increases in Population Size and Genetic Diversity.</title>
        <authorList>
            <person name="Debes A.K."/>
            <person name="Mohammed A."/>
            <person name="Maseke I."/>
            <person name="Almeida M."/>
            <person name="Li S."/>
            <person name="Matimba H."/>
            <person name="Joachim A."/>
            <person name="Mizinduko M."/>
            <person name="Nyanga S."/>
            <person name="Kelly M."/>
            <person name="Kachwamba Y."/>
            <person name="Schaffer A.M."/>
            <person name="Nyanga A.S."/>
            <person name="Mghamba J."/>
            <person name="Mosha F.S."/>
            <person name="Sack D.A."/>
            <person name="Stine O.C."/>
        </authorList>
    </citation>
    <scope>NUCLEOTIDE SEQUENCE</scope>
    <source>
        <strain evidence="2">TDS0091212</strain>
    </source>
</reference>
<evidence type="ECO:0000313" key="2">
    <source>
        <dbReference type="EMBL" id="MBS7673003.1"/>
    </source>
</evidence>
<feature type="non-terminal residue" evidence="2">
    <location>
        <position position="86"/>
    </location>
</feature>
<evidence type="ECO:0000313" key="3">
    <source>
        <dbReference type="Proteomes" id="UP001196338"/>
    </source>
</evidence>
<dbReference type="PANTHER" id="PTHR46663:SF3">
    <property type="entry name" value="SLL0267 PROTEIN"/>
    <property type="match status" value="1"/>
</dbReference>
<reference evidence="2" key="1">
    <citation type="submission" date="2021-05" db="EMBL/GenBank/DDBJ databases">
        <authorList>
            <person name="Stine C."/>
        </authorList>
    </citation>
    <scope>NUCLEOTIDE SEQUENCE</scope>
    <source>
        <strain evidence="2">TDS0091212</strain>
    </source>
</reference>
<dbReference type="SUPFAM" id="SSF55073">
    <property type="entry name" value="Nucleotide cyclase"/>
    <property type="match status" value="1"/>
</dbReference>
<proteinExistence type="predicted"/>
<dbReference type="NCBIfam" id="TIGR00254">
    <property type="entry name" value="GGDEF"/>
    <property type="match status" value="1"/>
</dbReference>
<feature type="domain" description="GGDEF" evidence="1">
    <location>
        <begin position="36"/>
        <end position="86"/>
    </location>
</feature>
<dbReference type="InterPro" id="IPR000160">
    <property type="entry name" value="GGDEF_dom"/>
</dbReference>
<dbReference type="EMBL" id="JAHBND010000266">
    <property type="protein sequence ID" value="MBS7673003.1"/>
    <property type="molecule type" value="Genomic_DNA"/>
</dbReference>
<dbReference type="InterPro" id="IPR052163">
    <property type="entry name" value="DGC-Regulatory_Protein"/>
</dbReference>
<dbReference type="AlphaFoldDB" id="A0AAW4KTY0"/>
<dbReference type="PROSITE" id="PS50887">
    <property type="entry name" value="GGDEF"/>
    <property type="match status" value="1"/>
</dbReference>
<name>A0AAW4KTY0_VIBCL</name>
<gene>
    <name evidence="2" type="ORF">KIN13_06080</name>
</gene>
<feature type="non-terminal residue" evidence="2">
    <location>
        <position position="1"/>
    </location>
</feature>
<accession>A0AAW4KTY0</accession>
<dbReference type="Proteomes" id="UP001196338">
    <property type="component" value="Unassembled WGS sequence"/>
</dbReference>
<comment type="caution">
    <text evidence="2">The sequence shown here is derived from an EMBL/GenBank/DDBJ whole genome shotgun (WGS) entry which is preliminary data.</text>
</comment>
<dbReference type="Pfam" id="PF00990">
    <property type="entry name" value="GGDEF"/>
    <property type="match status" value="1"/>
</dbReference>
<dbReference type="RefSeq" id="WP_213420868.1">
    <property type="nucleotide sequence ID" value="NZ_JAHBND010000266.1"/>
</dbReference>
<dbReference type="InterPro" id="IPR029787">
    <property type="entry name" value="Nucleotide_cyclase"/>
</dbReference>
<organism evidence="2 3">
    <name type="scientific">Vibrio cholerae</name>
    <dbReference type="NCBI Taxonomy" id="666"/>
    <lineage>
        <taxon>Bacteria</taxon>
        <taxon>Pseudomonadati</taxon>
        <taxon>Pseudomonadota</taxon>
        <taxon>Gammaproteobacteria</taxon>
        <taxon>Vibrionales</taxon>
        <taxon>Vibrionaceae</taxon>
        <taxon>Vibrio</taxon>
    </lineage>
</organism>
<dbReference type="PANTHER" id="PTHR46663">
    <property type="entry name" value="DIGUANYLATE CYCLASE DGCT-RELATED"/>
    <property type="match status" value="1"/>
</dbReference>
<dbReference type="Gene3D" id="3.30.70.270">
    <property type="match status" value="1"/>
</dbReference>
<dbReference type="InterPro" id="IPR043128">
    <property type="entry name" value="Rev_trsase/Diguanyl_cyclase"/>
</dbReference>
<dbReference type="CDD" id="cd01949">
    <property type="entry name" value="GGDEF"/>
    <property type="match status" value="1"/>
</dbReference>
<sequence>RMRYLTHYDELTGLANRSLFRERLREAHQRVRQGGRSLALLHINLDRFKLLNDSLGHEVADQLLQKMARRLINALPEADTIARLSG</sequence>